<dbReference type="PANTHER" id="PTHR10306">
    <property type="entry name" value="SYNAPTOPHYSIN"/>
    <property type="match status" value="1"/>
</dbReference>
<evidence type="ECO:0000256" key="3">
    <source>
        <dbReference type="ARBA" id="ARBA00022692"/>
    </source>
</evidence>
<comment type="similarity">
    <text evidence="2">Belongs to the synaptophysin/synaptobrevin family.</text>
</comment>
<keyword evidence="3 7" id="KW-0812">Transmembrane</keyword>
<dbReference type="PRINTS" id="PR00220">
    <property type="entry name" value="SYNAPTOPHYSN"/>
</dbReference>
<dbReference type="Ensembl" id="ENSELUT00000039833.3">
    <property type="protein sequence ID" value="ENSELUP00000016597.2"/>
    <property type="gene ID" value="ENSELUG00000016367.3"/>
</dbReference>
<evidence type="ECO:0000256" key="4">
    <source>
        <dbReference type="ARBA" id="ARBA00022989"/>
    </source>
</evidence>
<dbReference type="GeneTree" id="ENSGT01030000234637"/>
<dbReference type="InParanoid" id="A0A3P8YJ29"/>
<dbReference type="Bgee" id="ENSELUG00000016367">
    <property type="expression patterns" value="Expressed in pharyngeal gill and 14 other cell types or tissues"/>
</dbReference>
<dbReference type="Proteomes" id="UP000265140">
    <property type="component" value="Chromosome 12"/>
</dbReference>
<protein>
    <submittedName>
        <fullName evidence="10">Synaptophysin like 2</fullName>
    </submittedName>
</protein>
<dbReference type="OrthoDB" id="10006326at2759"/>
<reference evidence="10" key="3">
    <citation type="submission" date="2025-08" db="UniProtKB">
        <authorList>
            <consortium name="Ensembl"/>
        </authorList>
    </citation>
    <scope>IDENTIFICATION</scope>
</reference>
<feature type="transmembrane region" description="Helical" evidence="8">
    <location>
        <begin position="134"/>
        <end position="153"/>
    </location>
</feature>
<proteinExistence type="inferred from homology"/>
<keyword evidence="6" id="KW-0325">Glycoprotein</keyword>
<feature type="domain" description="MARVEL" evidence="9">
    <location>
        <begin position="14"/>
        <end position="220"/>
    </location>
</feature>
<reference evidence="10" key="4">
    <citation type="submission" date="2025-09" db="UniProtKB">
        <authorList>
            <consortium name="Ensembl"/>
        </authorList>
    </citation>
    <scope>IDENTIFICATION</scope>
</reference>
<feature type="transmembrane region" description="Helical" evidence="8">
    <location>
        <begin position="21"/>
        <end position="40"/>
    </location>
</feature>
<dbReference type="AlphaFoldDB" id="A0A3P8YJ29"/>
<sequence>MKIMTSGFNLDLGLLKEPLAFIRLLEWVFSIFAFATTSGYTGSVSVNVLCKESRVSQEIPVDFTYPFRLLAHPYQVPTCKNDSSTMMLHLTGDYSSSAEFYVCIGVLAFLYSTASLVLYLGYQHIYTQSGGPSVDLLVTGAFAFLWLVSSSAWGKGLTDVKRATSPDTLLSLIPTCKDLSNKCTQGAYPLMGRLNSSVTFGFLNLILWAGNCWFIFKETPFHKSATPPPANVDGGSGVRPITA</sequence>
<dbReference type="OMA" id="EIHADFN"/>
<feature type="transmembrane region" description="Helical" evidence="8">
    <location>
        <begin position="198"/>
        <end position="216"/>
    </location>
</feature>
<dbReference type="PANTHER" id="PTHR10306:SF9">
    <property type="entry name" value="SYNAPTOPHYSIN-LIKE PROTEIN 1"/>
    <property type="match status" value="1"/>
</dbReference>
<dbReference type="GO" id="GO:0030672">
    <property type="term" value="C:synaptic vesicle membrane"/>
    <property type="evidence" value="ECO:0007669"/>
    <property type="project" value="TreeGrafter"/>
</dbReference>
<keyword evidence="4 8" id="KW-1133">Transmembrane helix</keyword>
<evidence type="ECO:0000313" key="10">
    <source>
        <dbReference type="Ensembl" id="ENSELUP00000016597.2"/>
    </source>
</evidence>
<keyword evidence="5 7" id="KW-0472">Membrane</keyword>
<dbReference type="InterPro" id="IPR008253">
    <property type="entry name" value="Marvel"/>
</dbReference>
<dbReference type="PROSITE" id="PS51225">
    <property type="entry name" value="MARVEL"/>
    <property type="match status" value="1"/>
</dbReference>
<gene>
    <name evidence="10" type="primary">SYPL2</name>
</gene>
<dbReference type="Pfam" id="PF01284">
    <property type="entry name" value="MARVEL"/>
    <property type="match status" value="1"/>
</dbReference>
<evidence type="ECO:0000256" key="1">
    <source>
        <dbReference type="ARBA" id="ARBA00004141"/>
    </source>
</evidence>
<evidence type="ECO:0000256" key="2">
    <source>
        <dbReference type="ARBA" id="ARBA00006476"/>
    </source>
</evidence>
<feature type="transmembrane region" description="Helical" evidence="8">
    <location>
        <begin position="98"/>
        <end position="122"/>
    </location>
</feature>
<comment type="subcellular location">
    <subcellularLocation>
        <location evidence="1">Membrane</location>
        <topology evidence="1">Multi-pass membrane protein</topology>
    </subcellularLocation>
</comment>
<organism evidence="10 11">
    <name type="scientific">Esox lucius</name>
    <name type="common">Northern pike</name>
    <dbReference type="NCBI Taxonomy" id="8010"/>
    <lineage>
        <taxon>Eukaryota</taxon>
        <taxon>Metazoa</taxon>
        <taxon>Chordata</taxon>
        <taxon>Craniata</taxon>
        <taxon>Vertebrata</taxon>
        <taxon>Euteleostomi</taxon>
        <taxon>Actinopterygii</taxon>
        <taxon>Neopterygii</taxon>
        <taxon>Teleostei</taxon>
        <taxon>Protacanthopterygii</taxon>
        <taxon>Esociformes</taxon>
        <taxon>Esocidae</taxon>
        <taxon>Esox</taxon>
    </lineage>
</organism>
<evidence type="ECO:0000256" key="7">
    <source>
        <dbReference type="PROSITE-ProRule" id="PRU00581"/>
    </source>
</evidence>
<dbReference type="InterPro" id="IPR001285">
    <property type="entry name" value="Synaptophysin/porin"/>
</dbReference>
<evidence type="ECO:0000256" key="6">
    <source>
        <dbReference type="ARBA" id="ARBA00023180"/>
    </source>
</evidence>
<name>A0A3P8YJ29_ESOLU</name>
<evidence type="ECO:0000256" key="8">
    <source>
        <dbReference type="SAM" id="Phobius"/>
    </source>
</evidence>
<accession>A0A3P8YJ29</accession>
<evidence type="ECO:0000259" key="9">
    <source>
        <dbReference type="PROSITE" id="PS51225"/>
    </source>
</evidence>
<dbReference type="STRING" id="8010.ENSELUP00000016597"/>
<keyword evidence="11" id="KW-1185">Reference proteome</keyword>
<evidence type="ECO:0000313" key="11">
    <source>
        <dbReference type="Proteomes" id="UP000265140"/>
    </source>
</evidence>
<reference evidence="11" key="1">
    <citation type="journal article" date="2014" name="PLoS ONE">
        <title>The genome and linkage map of the northern pike (Esox lucius): conserved synteny revealed between the salmonid sister group and the Neoteleostei.</title>
        <authorList>
            <person name="Rondeau E.B."/>
            <person name="Minkley D.R."/>
            <person name="Leong J.S."/>
            <person name="Messmer A.M."/>
            <person name="Jantzen J.R."/>
            <person name="von Schalburg K.R."/>
            <person name="Lemon C."/>
            <person name="Bird N.H."/>
            <person name="Koop B.F."/>
        </authorList>
    </citation>
    <scope>NUCLEOTIDE SEQUENCE</scope>
</reference>
<evidence type="ECO:0000256" key="5">
    <source>
        <dbReference type="ARBA" id="ARBA00023136"/>
    </source>
</evidence>
<reference evidence="10" key="2">
    <citation type="submission" date="2020-02" db="EMBL/GenBank/DDBJ databases">
        <title>Esox lucius (northern pike) genome, fEsoLuc1, primary haplotype.</title>
        <authorList>
            <person name="Myers G."/>
            <person name="Karagic N."/>
            <person name="Meyer A."/>
            <person name="Pippel M."/>
            <person name="Reichard M."/>
            <person name="Winkler S."/>
            <person name="Tracey A."/>
            <person name="Sims Y."/>
            <person name="Howe K."/>
            <person name="Rhie A."/>
            <person name="Formenti G."/>
            <person name="Durbin R."/>
            <person name="Fedrigo O."/>
            <person name="Jarvis E.D."/>
        </authorList>
    </citation>
    <scope>NUCLEOTIDE SEQUENCE [LARGE SCALE GENOMIC DNA]</scope>
</reference>